<dbReference type="GO" id="GO:0005886">
    <property type="term" value="C:plasma membrane"/>
    <property type="evidence" value="ECO:0007669"/>
    <property type="project" value="UniProtKB-SubCell"/>
</dbReference>
<accession>A0A4R5L002</accession>
<feature type="transmembrane region" description="Helical" evidence="7">
    <location>
        <begin position="136"/>
        <end position="156"/>
    </location>
</feature>
<keyword evidence="3" id="KW-1003">Cell membrane</keyword>
<keyword evidence="6 7" id="KW-0472">Membrane</keyword>
<dbReference type="AlphaFoldDB" id="A0A4R5L002"/>
<sequence length="317" mass="35360">MNTTGETGLHSQPAAVYRLNAKRRLKQNLPLLLMFLPVVAYYAIFKYAPMFGAVMAFKSYNFADGIWHSPWVGFKNFQILFSNPQTLNIIRNTLLLSLLSIVAGFPVPIVLAILLNEARKQWFKKAVQTLVYLPHFFSWVIVGGLVVALFAEQSGAVNFMIQKLGGTTFSFLYDEFSWVAIFVGSSIWKEAGFSTIIFLAAMSSIDPSLYEAASMDGANKFRQIWNITLPGISSTIVVVFILSLGRILEVGFDQIYVLQNASVLNIAEVISTYIYRVGVQGGQFSLTSAMGLFESFVGFILVFAANMLARRFNQSLW</sequence>
<evidence type="ECO:0000256" key="6">
    <source>
        <dbReference type="ARBA" id="ARBA00023136"/>
    </source>
</evidence>
<organism evidence="9 10">
    <name type="scientific">Paenibacillus piri</name>
    <dbReference type="NCBI Taxonomy" id="2547395"/>
    <lineage>
        <taxon>Bacteria</taxon>
        <taxon>Bacillati</taxon>
        <taxon>Bacillota</taxon>
        <taxon>Bacilli</taxon>
        <taxon>Bacillales</taxon>
        <taxon>Paenibacillaceae</taxon>
        <taxon>Paenibacillus</taxon>
    </lineage>
</organism>
<comment type="subcellular location">
    <subcellularLocation>
        <location evidence="1 7">Cell membrane</location>
        <topology evidence="1 7">Multi-pass membrane protein</topology>
    </subcellularLocation>
</comment>
<dbReference type="OrthoDB" id="9785836at2"/>
<proteinExistence type="inferred from homology"/>
<dbReference type="SUPFAM" id="SSF161098">
    <property type="entry name" value="MetI-like"/>
    <property type="match status" value="1"/>
</dbReference>
<evidence type="ECO:0000256" key="1">
    <source>
        <dbReference type="ARBA" id="ARBA00004651"/>
    </source>
</evidence>
<evidence type="ECO:0000313" key="9">
    <source>
        <dbReference type="EMBL" id="TDG00661.1"/>
    </source>
</evidence>
<dbReference type="InterPro" id="IPR050809">
    <property type="entry name" value="UgpAE/MalFG_permease"/>
</dbReference>
<keyword evidence="2 7" id="KW-0813">Transport</keyword>
<dbReference type="EMBL" id="SMRT01000001">
    <property type="protein sequence ID" value="TDG00661.1"/>
    <property type="molecule type" value="Genomic_DNA"/>
</dbReference>
<evidence type="ECO:0000256" key="4">
    <source>
        <dbReference type="ARBA" id="ARBA00022692"/>
    </source>
</evidence>
<dbReference type="GO" id="GO:0055085">
    <property type="term" value="P:transmembrane transport"/>
    <property type="evidence" value="ECO:0007669"/>
    <property type="project" value="InterPro"/>
</dbReference>
<dbReference type="InterPro" id="IPR035906">
    <property type="entry name" value="MetI-like_sf"/>
</dbReference>
<protein>
    <submittedName>
        <fullName evidence="9">Sugar ABC transporter permease</fullName>
    </submittedName>
</protein>
<evidence type="ECO:0000256" key="3">
    <source>
        <dbReference type="ARBA" id="ARBA00022475"/>
    </source>
</evidence>
<evidence type="ECO:0000313" key="10">
    <source>
        <dbReference type="Proteomes" id="UP000295636"/>
    </source>
</evidence>
<keyword evidence="10" id="KW-1185">Reference proteome</keyword>
<gene>
    <name evidence="9" type="ORF">E1757_03270</name>
</gene>
<dbReference type="PANTHER" id="PTHR43227">
    <property type="entry name" value="BLL4140 PROTEIN"/>
    <property type="match status" value="1"/>
</dbReference>
<dbReference type="RefSeq" id="WP_133225372.1">
    <property type="nucleotide sequence ID" value="NZ_SMRT01000001.1"/>
</dbReference>
<dbReference type="CDD" id="cd06261">
    <property type="entry name" value="TM_PBP2"/>
    <property type="match status" value="1"/>
</dbReference>
<evidence type="ECO:0000256" key="2">
    <source>
        <dbReference type="ARBA" id="ARBA00022448"/>
    </source>
</evidence>
<comment type="similarity">
    <text evidence="7">Belongs to the binding-protein-dependent transport system permease family.</text>
</comment>
<evidence type="ECO:0000259" key="8">
    <source>
        <dbReference type="PROSITE" id="PS50928"/>
    </source>
</evidence>
<reference evidence="9 10" key="1">
    <citation type="submission" date="2019-03" db="EMBL/GenBank/DDBJ databases">
        <title>This is whole genome sequence of Paenibacillus sp MS74 strain.</title>
        <authorList>
            <person name="Trinh H.N."/>
        </authorList>
    </citation>
    <scope>NUCLEOTIDE SEQUENCE [LARGE SCALE GENOMIC DNA]</scope>
    <source>
        <strain evidence="9 10">MS74</strain>
    </source>
</reference>
<evidence type="ECO:0000256" key="5">
    <source>
        <dbReference type="ARBA" id="ARBA00022989"/>
    </source>
</evidence>
<name>A0A4R5L002_9BACL</name>
<keyword evidence="5 7" id="KW-1133">Transmembrane helix</keyword>
<dbReference type="InterPro" id="IPR000515">
    <property type="entry name" value="MetI-like"/>
</dbReference>
<dbReference type="Proteomes" id="UP000295636">
    <property type="component" value="Unassembled WGS sequence"/>
</dbReference>
<dbReference type="Pfam" id="PF00528">
    <property type="entry name" value="BPD_transp_1"/>
    <property type="match status" value="1"/>
</dbReference>
<dbReference type="Gene3D" id="1.10.3720.10">
    <property type="entry name" value="MetI-like"/>
    <property type="match status" value="1"/>
</dbReference>
<comment type="caution">
    <text evidence="9">The sequence shown here is derived from an EMBL/GenBank/DDBJ whole genome shotgun (WGS) entry which is preliminary data.</text>
</comment>
<keyword evidence="4 7" id="KW-0812">Transmembrane</keyword>
<evidence type="ECO:0000256" key="7">
    <source>
        <dbReference type="RuleBase" id="RU363032"/>
    </source>
</evidence>
<dbReference type="PROSITE" id="PS50928">
    <property type="entry name" value="ABC_TM1"/>
    <property type="match status" value="1"/>
</dbReference>
<feature type="transmembrane region" description="Helical" evidence="7">
    <location>
        <begin position="289"/>
        <end position="309"/>
    </location>
</feature>
<feature type="transmembrane region" description="Helical" evidence="7">
    <location>
        <begin position="28"/>
        <end position="45"/>
    </location>
</feature>
<feature type="domain" description="ABC transmembrane type-1" evidence="8">
    <location>
        <begin position="90"/>
        <end position="305"/>
    </location>
</feature>
<feature type="transmembrane region" description="Helical" evidence="7">
    <location>
        <begin position="94"/>
        <end position="115"/>
    </location>
</feature>
<dbReference type="PANTHER" id="PTHR43227:SF11">
    <property type="entry name" value="BLL4140 PROTEIN"/>
    <property type="match status" value="1"/>
</dbReference>
<feature type="transmembrane region" description="Helical" evidence="7">
    <location>
        <begin position="224"/>
        <end position="248"/>
    </location>
</feature>
<feature type="transmembrane region" description="Helical" evidence="7">
    <location>
        <begin position="176"/>
        <end position="203"/>
    </location>
</feature>